<dbReference type="Proteomes" id="UP001200642">
    <property type="component" value="Unassembled WGS sequence"/>
</dbReference>
<evidence type="ECO:0000259" key="2">
    <source>
        <dbReference type="Pfam" id="PF06445"/>
    </source>
</evidence>
<keyword evidence="4" id="KW-1185">Reference proteome</keyword>
<keyword evidence="1" id="KW-0472">Membrane</keyword>
<sequence length="309" mass="35593">MLRLRNYVGLGMLLLVGLFVYYLFIKTYDYQITFNARTAPGTVYYAISDWEEALGKRGLANVIDSKGVHFSHLDQNLKIGDSIINLKWKLEGLNDSVTKITARIKDLENSVITRLENIVKKPPLEQILISKMSDFKKGLDAHLNRFKVDVAGEDTIPGKFYAYVEIKSSLAQKARNMIANNGGILGWLREHGFKILGKPTLEVTHWNVEKDSITFNYMFPVNELDSLPEHGRIRFKNYPSRKAIKAIYHGNYRISDRAWFALNDYAKRHNLEVEMTPVEFFYDNPMMGGDELEWKAEVYMPIKTNVSLK</sequence>
<evidence type="ECO:0000256" key="1">
    <source>
        <dbReference type="SAM" id="Phobius"/>
    </source>
</evidence>
<accession>A0AAE3JSP8</accession>
<dbReference type="RefSeq" id="WP_317903884.1">
    <property type="nucleotide sequence ID" value="NZ_JAIRBC010000043.1"/>
</dbReference>
<comment type="caution">
    <text evidence="3">The sequence shown here is derived from an EMBL/GenBank/DDBJ whole genome shotgun (WGS) entry which is preliminary data.</text>
</comment>
<reference evidence="3" key="1">
    <citation type="submission" date="2023-02" db="EMBL/GenBank/DDBJ databases">
        <title>Genome of Flavobacteriaceae gen. nov. sp. strain F89.</title>
        <authorList>
            <person name="Wang Y."/>
        </authorList>
    </citation>
    <scope>NUCLEOTIDE SEQUENCE</scope>
    <source>
        <strain evidence="3">F89</strain>
    </source>
</reference>
<gene>
    <name evidence="3" type="ORF">K8352_18440</name>
</gene>
<evidence type="ECO:0000313" key="3">
    <source>
        <dbReference type="EMBL" id="MCG2462748.1"/>
    </source>
</evidence>
<name>A0AAE3JSP8_9FLAO</name>
<dbReference type="Pfam" id="PF06445">
    <property type="entry name" value="GyrI-like"/>
    <property type="match status" value="1"/>
</dbReference>
<feature type="domain" description="GyrI-like small molecule binding" evidence="2">
    <location>
        <begin position="186"/>
        <end position="303"/>
    </location>
</feature>
<dbReference type="SUPFAM" id="SSF55136">
    <property type="entry name" value="Probable bacterial effector-binding domain"/>
    <property type="match status" value="1"/>
</dbReference>
<feature type="transmembrane region" description="Helical" evidence="1">
    <location>
        <begin position="7"/>
        <end position="25"/>
    </location>
</feature>
<dbReference type="Gene3D" id="3.20.80.10">
    <property type="entry name" value="Regulatory factor, effector binding domain"/>
    <property type="match status" value="1"/>
</dbReference>
<proteinExistence type="predicted"/>
<evidence type="ECO:0000313" key="4">
    <source>
        <dbReference type="Proteomes" id="UP001200642"/>
    </source>
</evidence>
<dbReference type="InterPro" id="IPR011256">
    <property type="entry name" value="Reg_factor_effector_dom_sf"/>
</dbReference>
<dbReference type="EMBL" id="JAIRBC010000043">
    <property type="protein sequence ID" value="MCG2462748.1"/>
    <property type="molecule type" value="Genomic_DNA"/>
</dbReference>
<protein>
    <submittedName>
        <fullName evidence="3">GyrI-like domain-containing protein</fullName>
    </submittedName>
</protein>
<organism evidence="3 4">
    <name type="scientific">Cerina litoralis</name>
    <dbReference type="NCBI Taxonomy" id="2874477"/>
    <lineage>
        <taxon>Bacteria</taxon>
        <taxon>Pseudomonadati</taxon>
        <taxon>Bacteroidota</taxon>
        <taxon>Flavobacteriia</taxon>
        <taxon>Flavobacteriales</taxon>
        <taxon>Flavobacteriaceae</taxon>
        <taxon>Cerina</taxon>
    </lineage>
</organism>
<keyword evidence="1" id="KW-0812">Transmembrane</keyword>
<keyword evidence="1" id="KW-1133">Transmembrane helix</keyword>
<dbReference type="InterPro" id="IPR029442">
    <property type="entry name" value="GyrI-like"/>
</dbReference>
<dbReference type="AlphaFoldDB" id="A0AAE3JSP8"/>